<sequence length="242" mass="26977">MSGSGTKEARRDAGKPSSALALTMSKEATAKPEEQPGDVAAEKSAHSAKKETPFNDSDWRIRVDAWAGLFVRIGLVVGAIFSVYQYLAQREEQRVAQTMRMVELWDQGDYQKAQQAIRARLTGLNEKYANLLGQSPTRTEQSIYRQRIGIQAMSADGGAQPLADFAADFDRIVYFLNRLSFCVDGGLCSRKMADAYFRDYAVSFWSYFSGYVGKQRKTGAATYALPIERYVNEEEPSSLFGL</sequence>
<feature type="transmembrane region" description="Helical" evidence="2">
    <location>
        <begin position="65"/>
        <end position="87"/>
    </location>
</feature>
<dbReference type="EMBL" id="SSNY01000014">
    <property type="protein sequence ID" value="THF54951.1"/>
    <property type="molecule type" value="Genomic_DNA"/>
</dbReference>
<feature type="region of interest" description="Disordered" evidence="1">
    <location>
        <begin position="1"/>
        <end position="53"/>
    </location>
</feature>
<dbReference type="RefSeq" id="WP_136359959.1">
    <property type="nucleotide sequence ID" value="NZ_SSNY01000014.1"/>
</dbReference>
<keyword evidence="2" id="KW-0812">Transmembrane</keyword>
<evidence type="ECO:0000256" key="1">
    <source>
        <dbReference type="SAM" id="MobiDB-lite"/>
    </source>
</evidence>
<comment type="caution">
    <text evidence="3">The sequence shown here is derived from an EMBL/GenBank/DDBJ whole genome shotgun (WGS) entry which is preliminary data.</text>
</comment>
<keyword evidence="4" id="KW-1185">Reference proteome</keyword>
<feature type="compositionally biased region" description="Basic and acidic residues" evidence="1">
    <location>
        <begin position="28"/>
        <end position="53"/>
    </location>
</feature>
<proteinExistence type="predicted"/>
<accession>A0ABY2Q221</accession>
<evidence type="ECO:0000313" key="4">
    <source>
        <dbReference type="Proteomes" id="UP000306441"/>
    </source>
</evidence>
<dbReference type="Proteomes" id="UP000306441">
    <property type="component" value="Unassembled WGS sequence"/>
</dbReference>
<organism evidence="3 4">
    <name type="scientific">Ollibium composti</name>
    <dbReference type="NCBI Taxonomy" id="2675109"/>
    <lineage>
        <taxon>Bacteria</taxon>
        <taxon>Pseudomonadati</taxon>
        <taxon>Pseudomonadota</taxon>
        <taxon>Alphaproteobacteria</taxon>
        <taxon>Hyphomicrobiales</taxon>
        <taxon>Phyllobacteriaceae</taxon>
        <taxon>Ollibium</taxon>
    </lineage>
</organism>
<reference evidence="3 4" key="1">
    <citation type="submission" date="2019-04" db="EMBL/GenBank/DDBJ databases">
        <title>Mesorhizobium composti sp. nov., isolated from compost.</title>
        <authorList>
            <person name="Lin S.-Y."/>
            <person name="Hameed A."/>
            <person name="Hsieh Y.-T."/>
            <person name="Young C.-C."/>
        </authorList>
    </citation>
    <scope>NUCLEOTIDE SEQUENCE [LARGE SCALE GENOMIC DNA]</scope>
    <source>
        <strain evidence="3 4">CC-YTH430</strain>
    </source>
</reference>
<dbReference type="InterPro" id="IPR031876">
    <property type="entry name" value="DUF4760"/>
</dbReference>
<gene>
    <name evidence="3" type="ORF">E6C48_20035</name>
</gene>
<keyword evidence="2" id="KW-0472">Membrane</keyword>
<keyword evidence="2" id="KW-1133">Transmembrane helix</keyword>
<evidence type="ECO:0000256" key="2">
    <source>
        <dbReference type="SAM" id="Phobius"/>
    </source>
</evidence>
<protein>
    <submittedName>
        <fullName evidence="3">Uncharacterized protein</fullName>
    </submittedName>
</protein>
<evidence type="ECO:0000313" key="3">
    <source>
        <dbReference type="EMBL" id="THF54951.1"/>
    </source>
</evidence>
<dbReference type="Pfam" id="PF15956">
    <property type="entry name" value="DUF4760"/>
    <property type="match status" value="1"/>
</dbReference>
<name>A0ABY2Q221_9HYPH</name>